<name>A0AAV7R5Q2_PLEWA</name>
<organism evidence="2 3">
    <name type="scientific">Pleurodeles waltl</name>
    <name type="common">Iberian ribbed newt</name>
    <dbReference type="NCBI Taxonomy" id="8319"/>
    <lineage>
        <taxon>Eukaryota</taxon>
        <taxon>Metazoa</taxon>
        <taxon>Chordata</taxon>
        <taxon>Craniata</taxon>
        <taxon>Vertebrata</taxon>
        <taxon>Euteleostomi</taxon>
        <taxon>Amphibia</taxon>
        <taxon>Batrachia</taxon>
        <taxon>Caudata</taxon>
        <taxon>Salamandroidea</taxon>
        <taxon>Salamandridae</taxon>
        <taxon>Pleurodelinae</taxon>
        <taxon>Pleurodeles</taxon>
    </lineage>
</organism>
<dbReference type="EMBL" id="JANPWB010000009">
    <property type="protein sequence ID" value="KAJ1148107.1"/>
    <property type="molecule type" value="Genomic_DNA"/>
</dbReference>
<evidence type="ECO:0000313" key="3">
    <source>
        <dbReference type="Proteomes" id="UP001066276"/>
    </source>
</evidence>
<accession>A0AAV7R5Q2</accession>
<proteinExistence type="predicted"/>
<keyword evidence="1" id="KW-0812">Transmembrane</keyword>
<comment type="caution">
    <text evidence="2">The sequence shown here is derived from an EMBL/GenBank/DDBJ whole genome shotgun (WGS) entry which is preliminary data.</text>
</comment>
<feature type="transmembrane region" description="Helical" evidence="1">
    <location>
        <begin position="62"/>
        <end position="81"/>
    </location>
</feature>
<keyword evidence="1" id="KW-0472">Membrane</keyword>
<protein>
    <submittedName>
        <fullName evidence="2">Uncharacterized protein</fullName>
    </submittedName>
</protein>
<keyword evidence="1" id="KW-1133">Transmembrane helix</keyword>
<evidence type="ECO:0000256" key="1">
    <source>
        <dbReference type="SAM" id="Phobius"/>
    </source>
</evidence>
<dbReference type="AlphaFoldDB" id="A0AAV7R5Q2"/>
<dbReference type="Proteomes" id="UP001066276">
    <property type="component" value="Chromosome 5"/>
</dbReference>
<sequence>MSLRLFDDNYVVQYLPGVKNIVADFLSRMPLPSKNIKEDVKEDMWVAIVDKERRYVVYAENVVVTVLECLVLVMSHALVILHRGIRERQRWRNGCGD</sequence>
<reference evidence="2" key="1">
    <citation type="journal article" date="2022" name="bioRxiv">
        <title>Sequencing and chromosome-scale assembly of the giantPleurodeles waltlgenome.</title>
        <authorList>
            <person name="Brown T."/>
            <person name="Elewa A."/>
            <person name="Iarovenko S."/>
            <person name="Subramanian E."/>
            <person name="Araus A.J."/>
            <person name="Petzold A."/>
            <person name="Susuki M."/>
            <person name="Suzuki K.-i.T."/>
            <person name="Hayashi T."/>
            <person name="Toyoda A."/>
            <person name="Oliveira C."/>
            <person name="Osipova E."/>
            <person name="Leigh N.D."/>
            <person name="Simon A."/>
            <person name="Yun M.H."/>
        </authorList>
    </citation>
    <scope>NUCLEOTIDE SEQUENCE</scope>
    <source>
        <strain evidence="2">20211129_DDA</strain>
        <tissue evidence="2">Liver</tissue>
    </source>
</reference>
<keyword evidence="3" id="KW-1185">Reference proteome</keyword>
<gene>
    <name evidence="2" type="ORF">NDU88_000947</name>
</gene>
<evidence type="ECO:0000313" key="2">
    <source>
        <dbReference type="EMBL" id="KAJ1148107.1"/>
    </source>
</evidence>